<accession>A0A1A3MYU3</accession>
<proteinExistence type="predicted"/>
<gene>
    <name evidence="2" type="ORF">A5636_08770</name>
</gene>
<dbReference type="EMBL" id="LZLQ01000105">
    <property type="protein sequence ID" value="OBK13969.1"/>
    <property type="molecule type" value="Genomic_DNA"/>
</dbReference>
<sequence length="242" mass="26848">MADNLEAPGTDDAPDWASIYRARGYEVVPHRPIFTGDIFCGVQLATESKPKTLIILQHPCAIRTDGVTLVPRILVAEVQKAAILTPSKWASGHFKQMPLADLIPGTEDKASQHYSAMLHMPHLATPAELQAATRIACMSQTGVNLLLQRWVHHNSRAIVATHLYQEVSSAQFEEADITEDWCIDREEDGVDIATATTQIDAWLSSATDDGSTHRDLLKNPQKRSHVRKAMRSHLQNMRDVGE</sequence>
<dbReference type="RefSeq" id="WP_065159726.1">
    <property type="nucleotide sequence ID" value="NZ_LZLQ01000105.1"/>
</dbReference>
<dbReference type="AlphaFoldDB" id="A0A1A3MYU3"/>
<organism evidence="2 3">
    <name type="scientific">Mycobacterium asiaticum</name>
    <dbReference type="NCBI Taxonomy" id="1790"/>
    <lineage>
        <taxon>Bacteria</taxon>
        <taxon>Bacillati</taxon>
        <taxon>Actinomycetota</taxon>
        <taxon>Actinomycetes</taxon>
        <taxon>Mycobacteriales</taxon>
        <taxon>Mycobacteriaceae</taxon>
        <taxon>Mycobacterium</taxon>
    </lineage>
</organism>
<feature type="compositionally biased region" description="Basic residues" evidence="1">
    <location>
        <begin position="220"/>
        <end position="231"/>
    </location>
</feature>
<feature type="region of interest" description="Disordered" evidence="1">
    <location>
        <begin position="207"/>
        <end position="242"/>
    </location>
</feature>
<reference evidence="2 3" key="1">
    <citation type="submission" date="2016-06" db="EMBL/GenBank/DDBJ databases">
        <authorList>
            <person name="Kjaerup R.B."/>
            <person name="Dalgaard T.S."/>
            <person name="Juul-Madsen H.R."/>
        </authorList>
    </citation>
    <scope>NUCLEOTIDE SEQUENCE [LARGE SCALE GENOMIC DNA]</scope>
    <source>
        <strain evidence="2 3">1245139.5</strain>
    </source>
</reference>
<protein>
    <submittedName>
        <fullName evidence="2">Uncharacterized protein</fullName>
    </submittedName>
</protein>
<dbReference type="Proteomes" id="UP000093629">
    <property type="component" value="Unassembled WGS sequence"/>
</dbReference>
<keyword evidence="3" id="KW-1185">Reference proteome</keyword>
<comment type="caution">
    <text evidence="2">The sequence shown here is derived from an EMBL/GenBank/DDBJ whole genome shotgun (WGS) entry which is preliminary data.</text>
</comment>
<evidence type="ECO:0000313" key="3">
    <source>
        <dbReference type="Proteomes" id="UP000093629"/>
    </source>
</evidence>
<evidence type="ECO:0000256" key="1">
    <source>
        <dbReference type="SAM" id="MobiDB-lite"/>
    </source>
</evidence>
<evidence type="ECO:0000313" key="2">
    <source>
        <dbReference type="EMBL" id="OBK13969.1"/>
    </source>
</evidence>
<dbReference type="OrthoDB" id="4961977at2"/>
<name>A0A1A3MYU3_MYCAS</name>